<dbReference type="InParanoid" id="F0YMV2"/>
<proteinExistence type="predicted"/>
<dbReference type="Gene3D" id="3.30.428.10">
    <property type="entry name" value="HIT-like"/>
    <property type="match status" value="1"/>
</dbReference>
<keyword evidence="4" id="KW-1185">Reference proteome</keyword>
<dbReference type="PANTHER" id="PTHR12978:SF0">
    <property type="entry name" value="M7GPPPX DIPHOSPHATASE"/>
    <property type="match status" value="1"/>
</dbReference>
<dbReference type="RefSeq" id="XP_009041723.1">
    <property type="nucleotide sequence ID" value="XM_009043475.1"/>
</dbReference>
<feature type="region of interest" description="Disordered" evidence="2">
    <location>
        <begin position="1"/>
        <end position="43"/>
    </location>
</feature>
<dbReference type="OrthoDB" id="10264956at2759"/>
<dbReference type="GO" id="GO:0000932">
    <property type="term" value="C:P-body"/>
    <property type="evidence" value="ECO:0007669"/>
    <property type="project" value="TreeGrafter"/>
</dbReference>
<feature type="region of interest" description="Disordered" evidence="2">
    <location>
        <begin position="209"/>
        <end position="231"/>
    </location>
</feature>
<feature type="coiled-coil region" evidence="1">
    <location>
        <begin position="104"/>
        <end position="167"/>
    </location>
</feature>
<protein>
    <submittedName>
        <fullName evidence="3">Uncharacterized protein</fullName>
    </submittedName>
</protein>
<sequence length="728" mass="79129">MGDPPDDDAEVAVAMNSVTFDRSITPTRGRGSPRHNAARDRCLSRTSEDLRELEEISQTLHDIVDEGDATAKSWSARKRGVAEAEERVFAALRQTRQAHDERRRAELEALHDGREEALAAARRELEEVASSRGALEASSAEETAALREALEALREASEARQAQLVEERGALEARHAAELESAWEDLEASHAAELRALRASLEARTADLEAVRSRSASAQSDADEARRELEASHAAQLEALRGALEADAEAVRSRGESAQSDGRRELEAAKGALEAAHAEELASLRGALEAARAEELRALEARHASEIDMARGDLEAVHDRHESAQGEADAALAAALDELEEARAARGALEAAHADELAALRDGREEALAAARRELDDATSARSALQDAHADELAKLRARQRTLPAPPPPPLLRGPTLRGEADALARHSLSDFVLDEVLACQGGTHCRLLGSFRGEAALVTLDLRGPLPDGAALAAALPEMRAALSGWSGAEYSFYAATLRAAPAPQYALQIHCPASEDAVRRARPTRFVTHVETPELYAERVEPYVRRLPPATWIDRVCALEAERVLFAGGPGRGFVVVVDSKWRSHPRFTHHEDLRAAWRGAPWTDALYLLAISRDPALRSIRDLRGAGAAAVVSAMRAALVAAARDVYGVPEGQLRLFFHYCPRFWRLHAHAARVDGPASCAADRAHLVVHVEDNLRRDPAYYRDATLSYRLREGDRLHAVLDAPA</sequence>
<keyword evidence="1" id="KW-0175">Coiled coil</keyword>
<feature type="coiled-coil region" evidence="1">
    <location>
        <begin position="332"/>
        <end position="388"/>
    </location>
</feature>
<dbReference type="GO" id="GO:0000290">
    <property type="term" value="P:deadenylation-dependent decapping of nuclear-transcribed mRNA"/>
    <property type="evidence" value="ECO:0007669"/>
    <property type="project" value="InterPro"/>
</dbReference>
<dbReference type="GO" id="GO:0005634">
    <property type="term" value="C:nucleus"/>
    <property type="evidence" value="ECO:0007669"/>
    <property type="project" value="TreeGrafter"/>
</dbReference>
<accession>F0YMV2</accession>
<dbReference type="SUPFAM" id="SSF54197">
    <property type="entry name" value="HIT-like"/>
    <property type="match status" value="1"/>
</dbReference>
<reference evidence="3 4" key="1">
    <citation type="journal article" date="2011" name="Proc. Natl. Acad. Sci. U.S.A.">
        <title>Niche of harmful alga Aureococcus anophagefferens revealed through ecogenomics.</title>
        <authorList>
            <person name="Gobler C.J."/>
            <person name="Berry D.L."/>
            <person name="Dyhrman S.T."/>
            <person name="Wilhelm S.W."/>
            <person name="Salamov A."/>
            <person name="Lobanov A.V."/>
            <person name="Zhang Y."/>
            <person name="Collier J.L."/>
            <person name="Wurch L.L."/>
            <person name="Kustka A.B."/>
            <person name="Dill B.D."/>
            <person name="Shah M."/>
            <person name="VerBerkmoes N.C."/>
            <person name="Kuo A."/>
            <person name="Terry A."/>
            <person name="Pangilinan J."/>
            <person name="Lindquist E.A."/>
            <person name="Lucas S."/>
            <person name="Paulsen I.T."/>
            <person name="Hattenrath-Lehmann T.K."/>
            <person name="Talmage S.C."/>
            <person name="Walker E.A."/>
            <person name="Koch F."/>
            <person name="Burson A.M."/>
            <person name="Marcoval M.A."/>
            <person name="Tang Y.Z."/>
            <person name="Lecleir G.R."/>
            <person name="Coyne K.J."/>
            <person name="Berg G.M."/>
            <person name="Bertrand E.M."/>
            <person name="Saito M.A."/>
            <person name="Gladyshev V.N."/>
            <person name="Grigoriev I.V."/>
        </authorList>
    </citation>
    <scope>NUCLEOTIDE SEQUENCE [LARGE SCALE GENOMIC DNA]</scope>
    <source>
        <strain evidence="4">CCMP 1984</strain>
    </source>
</reference>
<evidence type="ECO:0000256" key="1">
    <source>
        <dbReference type="SAM" id="Coils"/>
    </source>
</evidence>
<dbReference type="EMBL" id="GL833167">
    <property type="protein sequence ID" value="EGB03573.1"/>
    <property type="molecule type" value="Genomic_DNA"/>
</dbReference>
<organism evidence="4">
    <name type="scientific">Aureococcus anophagefferens</name>
    <name type="common">Harmful bloom alga</name>
    <dbReference type="NCBI Taxonomy" id="44056"/>
    <lineage>
        <taxon>Eukaryota</taxon>
        <taxon>Sar</taxon>
        <taxon>Stramenopiles</taxon>
        <taxon>Ochrophyta</taxon>
        <taxon>Pelagophyceae</taxon>
        <taxon>Pelagomonadales</taxon>
        <taxon>Pelagomonadaceae</taxon>
        <taxon>Aureococcus</taxon>
    </lineage>
</organism>
<evidence type="ECO:0000313" key="4">
    <source>
        <dbReference type="Proteomes" id="UP000002729"/>
    </source>
</evidence>
<dbReference type="KEGG" id="aaf:AURANDRAFT_67917"/>
<dbReference type="GeneID" id="20226494"/>
<dbReference type="PANTHER" id="PTHR12978">
    <property type="entry name" value="HISTIDINE TRIAD HIT PROTEIN MEMBER"/>
    <property type="match status" value="1"/>
</dbReference>
<dbReference type="GO" id="GO:0000340">
    <property type="term" value="F:RNA 7-methylguanosine cap binding"/>
    <property type="evidence" value="ECO:0007669"/>
    <property type="project" value="TreeGrafter"/>
</dbReference>
<feature type="compositionally biased region" description="Polar residues" evidence="2">
    <location>
        <begin position="16"/>
        <end position="26"/>
    </location>
</feature>
<gene>
    <name evidence="3" type="ORF">AURANDRAFT_67917</name>
</gene>
<name>F0YMV2_AURAN</name>
<evidence type="ECO:0000313" key="3">
    <source>
        <dbReference type="EMBL" id="EGB03573.1"/>
    </source>
</evidence>
<dbReference type="AlphaFoldDB" id="F0YMV2"/>
<dbReference type="eggNOG" id="KOG3969">
    <property type="taxonomic scope" value="Eukaryota"/>
</dbReference>
<evidence type="ECO:0000256" key="2">
    <source>
        <dbReference type="SAM" id="MobiDB-lite"/>
    </source>
</evidence>
<dbReference type="InterPro" id="IPR008594">
    <property type="entry name" value="DcpS/DCS2"/>
</dbReference>
<dbReference type="Pfam" id="PF11969">
    <property type="entry name" value="DcpS_C"/>
    <property type="match status" value="1"/>
</dbReference>
<feature type="compositionally biased region" description="Acidic residues" evidence="2">
    <location>
        <begin position="1"/>
        <end position="10"/>
    </location>
</feature>
<dbReference type="Proteomes" id="UP000002729">
    <property type="component" value="Unassembled WGS sequence"/>
</dbReference>
<dbReference type="GO" id="GO:0016787">
    <property type="term" value="F:hydrolase activity"/>
    <property type="evidence" value="ECO:0007669"/>
    <property type="project" value="InterPro"/>
</dbReference>
<dbReference type="InterPro" id="IPR036265">
    <property type="entry name" value="HIT-like_sf"/>
</dbReference>